<protein>
    <submittedName>
        <fullName evidence="1">Uncharacterized protein</fullName>
    </submittedName>
</protein>
<gene>
    <name evidence="1" type="ORF">A7sIIA15_05470</name>
</gene>
<sequence>MRAYLPISHDELAAFLNSGSKELESILAPTPFYVGENEDLGEEEIEYLLSLEAAQSALELRSSNKAPGIVLAIELEPKQVNTVNENSVTLNSAITWEQVQCALLLFPDEEELIWFATQEIEINMGEWK</sequence>
<dbReference type="RefSeq" id="WP_095686151.1">
    <property type="nucleotide sequence ID" value="NZ_CP016776.1"/>
</dbReference>
<name>A0A249KU39_9ACTN</name>
<evidence type="ECO:0000313" key="2">
    <source>
        <dbReference type="Proteomes" id="UP000217186"/>
    </source>
</evidence>
<reference evidence="1 2" key="1">
    <citation type="submission" date="2016-07" db="EMBL/GenBank/DDBJ databases">
        <title>High microdiversification within the ubiquitous acI lineage of Actinobacteria.</title>
        <authorList>
            <person name="Neuenschwander S.M."/>
            <person name="Salcher M."/>
            <person name="Ghai R."/>
            <person name="Pernthaler J."/>
        </authorList>
    </citation>
    <scope>NUCLEOTIDE SEQUENCE [LARGE SCALE GENOMIC DNA]</scope>
    <source>
        <strain evidence="1">MMS-IIA-15</strain>
    </source>
</reference>
<dbReference type="OrthoDB" id="5196120at2"/>
<dbReference type="InterPro" id="IPR054206">
    <property type="entry name" value="DUF6912"/>
</dbReference>
<dbReference type="Pfam" id="PF21853">
    <property type="entry name" value="DUF6912"/>
    <property type="match status" value="1"/>
</dbReference>
<dbReference type="EMBL" id="CP016776">
    <property type="protein sequence ID" value="ASY20291.1"/>
    <property type="molecule type" value="Genomic_DNA"/>
</dbReference>
<organism evidence="1 2">
    <name type="scientific">Candidatus Planktophila vernalis</name>
    <dbReference type="NCBI Taxonomy" id="1884907"/>
    <lineage>
        <taxon>Bacteria</taxon>
        <taxon>Bacillati</taxon>
        <taxon>Actinomycetota</taxon>
        <taxon>Actinomycetes</taxon>
        <taxon>Candidatus Nanopelagicales</taxon>
        <taxon>Candidatus Nanopelagicaceae</taxon>
        <taxon>Candidatus Planktophila</taxon>
    </lineage>
</organism>
<accession>A0A249KU39</accession>
<evidence type="ECO:0000313" key="1">
    <source>
        <dbReference type="EMBL" id="ASY20291.1"/>
    </source>
</evidence>
<dbReference type="KEGG" id="pvn:A7sIIA15_05470"/>
<dbReference type="AlphaFoldDB" id="A0A249KU39"/>
<proteinExistence type="predicted"/>
<dbReference type="Proteomes" id="UP000217186">
    <property type="component" value="Chromosome"/>
</dbReference>
<keyword evidence="2" id="KW-1185">Reference proteome</keyword>